<keyword evidence="3 11" id="KW-1134">Transmembrane beta strand</keyword>
<keyword evidence="6" id="KW-0408">Iron</keyword>
<evidence type="ECO:0000256" key="2">
    <source>
        <dbReference type="ARBA" id="ARBA00022448"/>
    </source>
</evidence>
<dbReference type="PANTHER" id="PTHR32552:SF81">
    <property type="entry name" value="TONB-DEPENDENT OUTER MEMBRANE RECEPTOR"/>
    <property type="match status" value="1"/>
</dbReference>
<keyword evidence="4" id="KW-0410">Iron transport</keyword>
<proteinExistence type="inferred from homology"/>
<evidence type="ECO:0000256" key="6">
    <source>
        <dbReference type="ARBA" id="ARBA00023004"/>
    </source>
</evidence>
<organism evidence="13 14">
    <name type="scientific">Sphingomonas natans</name>
    <dbReference type="NCBI Taxonomy" id="3063330"/>
    <lineage>
        <taxon>Bacteria</taxon>
        <taxon>Pseudomonadati</taxon>
        <taxon>Pseudomonadota</taxon>
        <taxon>Alphaproteobacteria</taxon>
        <taxon>Sphingomonadales</taxon>
        <taxon>Sphingomonadaceae</taxon>
        <taxon>Sphingomonas</taxon>
    </lineage>
</organism>
<evidence type="ECO:0000256" key="7">
    <source>
        <dbReference type="ARBA" id="ARBA00023065"/>
    </source>
</evidence>
<dbReference type="Proteomes" id="UP001169764">
    <property type="component" value="Unassembled WGS sequence"/>
</dbReference>
<reference evidence="13" key="1">
    <citation type="submission" date="2023-07" db="EMBL/GenBank/DDBJ databases">
        <authorList>
            <person name="Kim M."/>
        </authorList>
    </citation>
    <scope>NUCLEOTIDE SEQUENCE</scope>
    <source>
        <strain evidence="13">BIUV-7</strain>
    </source>
</reference>
<keyword evidence="13" id="KW-0675">Receptor</keyword>
<evidence type="ECO:0000256" key="3">
    <source>
        <dbReference type="ARBA" id="ARBA00022452"/>
    </source>
</evidence>
<evidence type="ECO:0000259" key="12">
    <source>
        <dbReference type="Pfam" id="PF00593"/>
    </source>
</evidence>
<keyword evidence="2 11" id="KW-0813">Transport</keyword>
<accession>A0ABT8Y8R3</accession>
<dbReference type="PANTHER" id="PTHR32552">
    <property type="entry name" value="FERRICHROME IRON RECEPTOR-RELATED"/>
    <property type="match status" value="1"/>
</dbReference>
<evidence type="ECO:0000313" key="13">
    <source>
        <dbReference type="EMBL" id="MDO6414722.1"/>
    </source>
</evidence>
<evidence type="ECO:0000256" key="1">
    <source>
        <dbReference type="ARBA" id="ARBA00004571"/>
    </source>
</evidence>
<comment type="caution">
    <text evidence="13">The sequence shown here is derived from an EMBL/GenBank/DDBJ whole genome shotgun (WGS) entry which is preliminary data.</text>
</comment>
<evidence type="ECO:0000256" key="8">
    <source>
        <dbReference type="ARBA" id="ARBA00023077"/>
    </source>
</evidence>
<keyword evidence="10 11" id="KW-0998">Cell outer membrane</keyword>
<dbReference type="RefSeq" id="WP_303542164.1">
    <property type="nucleotide sequence ID" value="NZ_JAUOTP010000004.1"/>
</dbReference>
<keyword evidence="14" id="KW-1185">Reference proteome</keyword>
<dbReference type="InterPro" id="IPR039426">
    <property type="entry name" value="TonB-dep_rcpt-like"/>
</dbReference>
<feature type="domain" description="TonB-dependent receptor-like beta-barrel" evidence="12">
    <location>
        <begin position="18"/>
        <end position="453"/>
    </location>
</feature>
<dbReference type="PROSITE" id="PS52016">
    <property type="entry name" value="TONB_DEPENDENT_REC_3"/>
    <property type="match status" value="1"/>
</dbReference>
<comment type="subcellular location">
    <subcellularLocation>
        <location evidence="1 11">Cell outer membrane</location>
        <topology evidence="1 11">Multi-pass membrane protein</topology>
    </subcellularLocation>
</comment>
<dbReference type="Gene3D" id="2.40.170.20">
    <property type="entry name" value="TonB-dependent receptor, beta-barrel domain"/>
    <property type="match status" value="1"/>
</dbReference>
<dbReference type="EMBL" id="JAUOTP010000004">
    <property type="protein sequence ID" value="MDO6414722.1"/>
    <property type="molecule type" value="Genomic_DNA"/>
</dbReference>
<evidence type="ECO:0000256" key="10">
    <source>
        <dbReference type="ARBA" id="ARBA00023237"/>
    </source>
</evidence>
<evidence type="ECO:0000256" key="11">
    <source>
        <dbReference type="PROSITE-ProRule" id="PRU01360"/>
    </source>
</evidence>
<keyword evidence="7" id="KW-0406">Ion transport</keyword>
<dbReference type="InterPro" id="IPR000531">
    <property type="entry name" value="Beta-barrel_TonB"/>
</dbReference>
<evidence type="ECO:0000256" key="5">
    <source>
        <dbReference type="ARBA" id="ARBA00022692"/>
    </source>
</evidence>
<dbReference type="InterPro" id="IPR036942">
    <property type="entry name" value="Beta-barrel_TonB_sf"/>
</dbReference>
<comment type="similarity">
    <text evidence="11">Belongs to the TonB-dependent receptor family.</text>
</comment>
<protein>
    <submittedName>
        <fullName evidence="13">TonB-dependent receptor</fullName>
    </submittedName>
</protein>
<sequence>MKTEILEHDTGGFAYRPILGTLYAPGRTNDIRTVDYNARSRGHEYARIHSGEFKYSFANDVTLRAIAGYQDKHVNLLYDNDATELASIATDQYVRERQLSGEINLISPTDGPFDWILGGYYQRNRINVRLSQTDPAGPGLNVMQQQYKYTTGLFAQTNYQLTDKLEAQFGLRYSHFKASGSGAVRIGVGVPGFPPGGLQVADLAAGNRDGRVTGKFALNYKIDPDNLLYAFAARGYKPGGYNSAASKFKPETVWNYELGWKSTLADSHIRTQIDAFYNDYHGFQFGVIDVTSGQNGVTNLTNATIKGIEAQIQAKFGGFSADAAASYVDSKLPGFSSVNPRLLPAGNLGPQCAAGTPSNPPTCFNYVPFTSTAGGRSNLLSPRWTYNAGAQYSIGLGGSGSLTPRLNYAFVSKQYAGLFYSQTFDLLRSRGLVSALLTYRNGNWQVEGFANNLTNKKYVSGQVGNNELYGAPREYGLRASMTF</sequence>
<gene>
    <name evidence="13" type="ORF">Q4F19_10055</name>
</gene>
<evidence type="ECO:0000256" key="4">
    <source>
        <dbReference type="ARBA" id="ARBA00022496"/>
    </source>
</evidence>
<keyword evidence="8" id="KW-0798">TonB box</keyword>
<evidence type="ECO:0000256" key="9">
    <source>
        <dbReference type="ARBA" id="ARBA00023136"/>
    </source>
</evidence>
<dbReference type="Pfam" id="PF00593">
    <property type="entry name" value="TonB_dep_Rec_b-barrel"/>
    <property type="match status" value="1"/>
</dbReference>
<keyword evidence="5 11" id="KW-0812">Transmembrane</keyword>
<dbReference type="SUPFAM" id="SSF56935">
    <property type="entry name" value="Porins"/>
    <property type="match status" value="1"/>
</dbReference>
<evidence type="ECO:0000313" key="14">
    <source>
        <dbReference type="Proteomes" id="UP001169764"/>
    </source>
</evidence>
<keyword evidence="9 11" id="KW-0472">Membrane</keyword>
<name>A0ABT8Y8R3_9SPHN</name>